<feature type="compositionally biased region" description="Polar residues" evidence="1">
    <location>
        <begin position="23"/>
        <end position="44"/>
    </location>
</feature>
<organism evidence="3">
    <name type="scientific">Aphanomyces invadans</name>
    <dbReference type="NCBI Taxonomy" id="157072"/>
    <lineage>
        <taxon>Eukaryota</taxon>
        <taxon>Sar</taxon>
        <taxon>Stramenopiles</taxon>
        <taxon>Oomycota</taxon>
        <taxon>Saprolegniomycetes</taxon>
        <taxon>Saprolegniales</taxon>
        <taxon>Verrucalvaceae</taxon>
        <taxon>Aphanomyces</taxon>
    </lineage>
</organism>
<dbReference type="Gene3D" id="1.10.443.20">
    <property type="entry name" value="Centromere DNA-binding protein complex CBF3 subunit, domain 2"/>
    <property type="match status" value="1"/>
</dbReference>
<dbReference type="GO" id="GO:0003677">
    <property type="term" value="F:DNA binding"/>
    <property type="evidence" value="ECO:0007669"/>
    <property type="project" value="InterPro"/>
</dbReference>
<evidence type="ECO:0000259" key="2">
    <source>
        <dbReference type="Pfam" id="PF16787"/>
    </source>
</evidence>
<sequence length="204" mass="23523">MRHNGFHTLSVWAQSHVPQCNIQSSTKPSRDNTNYWENNRQNTSWKEDTPHTGESVDKLCHWATRSRNGANANHVVPWDCVKVLAGFGPESKGYYLPRGLLKPHEDLLRQVFPKLEESQSMIQTGHQKIEIAAKGFVYLLTCMRAIVLQDAALLLSMETYQNHPLFTHSVFQDPMFHDIKAWLLSTINTIPHWRHCLCIKHCHS</sequence>
<dbReference type="STRING" id="157072.A0A024TU29"/>
<accession>A0A024TU29</accession>
<dbReference type="OrthoDB" id="120763at2759"/>
<name>A0A024TU29_9STRA</name>
<dbReference type="EMBL" id="KI913972">
    <property type="protein sequence ID" value="ETV97484.1"/>
    <property type="molecule type" value="Genomic_DNA"/>
</dbReference>
<dbReference type="InterPro" id="IPR031872">
    <property type="entry name" value="NDC10_II"/>
</dbReference>
<feature type="region of interest" description="Disordered" evidence="1">
    <location>
        <begin position="23"/>
        <end position="52"/>
    </location>
</feature>
<dbReference type="RefSeq" id="XP_008873693.1">
    <property type="nucleotide sequence ID" value="XM_008875471.1"/>
</dbReference>
<dbReference type="AlphaFoldDB" id="A0A024TU29"/>
<dbReference type="VEuPathDB" id="FungiDB:H310_09409"/>
<reference evidence="3" key="1">
    <citation type="submission" date="2013-12" db="EMBL/GenBank/DDBJ databases">
        <title>The Genome Sequence of Aphanomyces invadans NJM9701.</title>
        <authorList>
            <consortium name="The Broad Institute Genomics Platform"/>
            <person name="Russ C."/>
            <person name="Tyler B."/>
            <person name="van West P."/>
            <person name="Dieguez-Uribeondo J."/>
            <person name="Young S.K."/>
            <person name="Zeng Q."/>
            <person name="Gargeya S."/>
            <person name="Fitzgerald M."/>
            <person name="Abouelleil A."/>
            <person name="Alvarado L."/>
            <person name="Chapman S.B."/>
            <person name="Gainer-Dewar J."/>
            <person name="Goldberg J."/>
            <person name="Griggs A."/>
            <person name="Gujja S."/>
            <person name="Hansen M."/>
            <person name="Howarth C."/>
            <person name="Imamovic A."/>
            <person name="Ireland A."/>
            <person name="Larimer J."/>
            <person name="McCowan C."/>
            <person name="Murphy C."/>
            <person name="Pearson M."/>
            <person name="Poon T.W."/>
            <person name="Priest M."/>
            <person name="Roberts A."/>
            <person name="Saif S."/>
            <person name="Shea T."/>
            <person name="Sykes S."/>
            <person name="Wortman J."/>
            <person name="Nusbaum C."/>
            <person name="Birren B."/>
        </authorList>
    </citation>
    <scope>NUCLEOTIDE SEQUENCE [LARGE SCALE GENOMIC DNA]</scope>
    <source>
        <strain evidence="3">NJM9701</strain>
    </source>
</reference>
<dbReference type="InterPro" id="IPR038279">
    <property type="entry name" value="Ndc10_dom2_sf"/>
</dbReference>
<proteinExistence type="predicted"/>
<protein>
    <recommendedName>
        <fullName evidence="2">Ndc10 domain-containing protein</fullName>
    </recommendedName>
</protein>
<dbReference type="GeneID" id="20086459"/>
<evidence type="ECO:0000256" key="1">
    <source>
        <dbReference type="SAM" id="MobiDB-lite"/>
    </source>
</evidence>
<dbReference type="Pfam" id="PF16787">
    <property type="entry name" value="NDC10_II"/>
    <property type="match status" value="1"/>
</dbReference>
<feature type="domain" description="Ndc10" evidence="2">
    <location>
        <begin position="9"/>
        <end position="176"/>
    </location>
</feature>
<gene>
    <name evidence="3" type="ORF">H310_09409</name>
</gene>
<evidence type="ECO:0000313" key="3">
    <source>
        <dbReference type="EMBL" id="ETV97484.1"/>
    </source>
</evidence>